<sequence length="211" mass="21726">MRIGCLHTAASNINVFETALAKVDAPSVTLVHRVRPDLLSQAQQYGGLNPEIERLTNAALSDLSAEVDAVLLTCSTLGPCVTNERIGSVPVVRVDSALAKESTCAGGRVVVLCAVETTLGPTTRIFVDAGKKLGASVEVRVVQDAWPLFLGGQITDYLAAVATAVAHAYEDGANVVALAQASMAGAADLVRGYPRPLCSPASGLLAAMSAV</sequence>
<organism evidence="1 2">
    <name type="scientific">Paraburkholderia youngii</name>
    <dbReference type="NCBI Taxonomy" id="2782701"/>
    <lineage>
        <taxon>Bacteria</taxon>
        <taxon>Pseudomonadati</taxon>
        <taxon>Pseudomonadota</taxon>
        <taxon>Betaproteobacteria</taxon>
        <taxon>Burkholderiales</taxon>
        <taxon>Burkholderiaceae</taxon>
        <taxon>Paraburkholderia</taxon>
    </lineage>
</organism>
<name>A0ABX2NZ28_9BURK</name>
<dbReference type="Proteomes" id="UP000821598">
    <property type="component" value="Unassembled WGS sequence"/>
</dbReference>
<keyword evidence="2" id="KW-1185">Reference proteome</keyword>
<evidence type="ECO:0000313" key="2">
    <source>
        <dbReference type="Proteomes" id="UP000821598"/>
    </source>
</evidence>
<accession>A0ABX2NZ28</accession>
<reference evidence="1 2" key="1">
    <citation type="submission" date="2019-08" db="EMBL/GenBank/DDBJ databases">
        <title>Paraburkholderia simonii sp. nov. and P. youngii sp. nov. Brazilian and Mexican Mimosa-associated rhizobia.</title>
        <authorList>
            <person name="Mavima L."/>
            <person name="Beukes C.W."/>
            <person name="Palmer M."/>
            <person name="De Meyer S.E."/>
            <person name="James E.K."/>
            <person name="Maluk M."/>
            <person name="Avontuur J.R."/>
            <person name="Chan W.Y."/>
            <person name="Venter S.N."/>
            <person name="Steenkamp E.T."/>
        </authorList>
    </citation>
    <scope>NUCLEOTIDE SEQUENCE [LARGE SCALE GENOMIC DNA]</scope>
    <source>
        <strain evidence="1 2">JPY454</strain>
    </source>
</reference>
<comment type="caution">
    <text evidence="1">The sequence shown here is derived from an EMBL/GenBank/DDBJ whole genome shotgun (WGS) entry which is preliminary data.</text>
</comment>
<dbReference type="RefSeq" id="WP_176370085.1">
    <property type="nucleotide sequence ID" value="NZ_VOMC01000140.1"/>
</dbReference>
<gene>
    <name evidence="1" type="ORF">FSB64_40905</name>
</gene>
<protein>
    <submittedName>
        <fullName evidence="1">Asp/Glu racemase</fullName>
    </submittedName>
</protein>
<dbReference type="Pfam" id="PF01177">
    <property type="entry name" value="Asp_Glu_race"/>
    <property type="match status" value="1"/>
</dbReference>
<proteinExistence type="predicted"/>
<dbReference type="InterPro" id="IPR015942">
    <property type="entry name" value="Asp/Glu/hydantoin_racemase"/>
</dbReference>
<evidence type="ECO:0000313" key="1">
    <source>
        <dbReference type="EMBL" id="NVI09788.1"/>
    </source>
</evidence>
<dbReference type="EMBL" id="VOMC01000140">
    <property type="protein sequence ID" value="NVI09788.1"/>
    <property type="molecule type" value="Genomic_DNA"/>
</dbReference>